<reference evidence="3" key="3">
    <citation type="submission" date="2015-04" db="UniProtKB">
        <authorList>
            <consortium name="EnsemblPlants"/>
        </authorList>
    </citation>
    <scope>IDENTIFICATION</scope>
</reference>
<accession>A0A0D9Y0P6</accession>
<organism evidence="3 4">
    <name type="scientific">Leersia perrieri</name>
    <dbReference type="NCBI Taxonomy" id="77586"/>
    <lineage>
        <taxon>Eukaryota</taxon>
        <taxon>Viridiplantae</taxon>
        <taxon>Streptophyta</taxon>
        <taxon>Embryophyta</taxon>
        <taxon>Tracheophyta</taxon>
        <taxon>Spermatophyta</taxon>
        <taxon>Magnoliopsida</taxon>
        <taxon>Liliopsida</taxon>
        <taxon>Poales</taxon>
        <taxon>Poaceae</taxon>
        <taxon>BOP clade</taxon>
        <taxon>Oryzoideae</taxon>
        <taxon>Oryzeae</taxon>
        <taxon>Oryzinae</taxon>
        <taxon>Leersia</taxon>
    </lineage>
</organism>
<sequence length="385" mass="42771">MPGKKRPASPGSPPSDGDDSSISDGGWTVSDSGSDEEECDEEEYRGAYRPFTVDDFPRLGSGFLEQTGTLYEIPDIHLRGPRPLSLFRAYKDHVIIENGNHVFADTYQLSDESEVSVGSITNVDCSNQCHCFPATLVQFIDLKIAGYRHTQPGHAKIFGFFAARDYIKPLRNYIYRHNVDNCEAVSVKQKTGMARLSLTSPARGICMTSHVLFEFELFIRTSEDEAKGDILIAGCTEFTEFHRSESFVETRRLYGEKCGLDVKFAVLSNAVQAMIDVEILHASIGGLNLKLFAKTSGFSDVIRLFRGVVEAGYKMSSVVAVEVHSYLGICIEGSSTDNDDLDVVKWESRFDASYHGTVAEVVKLDDLVTISVKISWEAVHDRRQC</sequence>
<evidence type="ECO:0000259" key="2">
    <source>
        <dbReference type="Pfam" id="PF20241"/>
    </source>
</evidence>
<feature type="compositionally biased region" description="Acidic residues" evidence="1">
    <location>
        <begin position="33"/>
        <end position="43"/>
    </location>
</feature>
<keyword evidence="4" id="KW-1185">Reference proteome</keyword>
<evidence type="ECO:0000313" key="4">
    <source>
        <dbReference type="Proteomes" id="UP000032180"/>
    </source>
</evidence>
<feature type="domain" description="DUF6598" evidence="2">
    <location>
        <begin position="136"/>
        <end position="371"/>
    </location>
</feature>
<dbReference type="EnsemblPlants" id="LPERR12G13820.2">
    <property type="protein sequence ID" value="LPERR12G13820.2"/>
    <property type="gene ID" value="LPERR12G13820"/>
</dbReference>
<reference evidence="3 4" key="1">
    <citation type="submission" date="2012-08" db="EMBL/GenBank/DDBJ databases">
        <title>Oryza genome evolution.</title>
        <authorList>
            <person name="Wing R.A."/>
        </authorList>
    </citation>
    <scope>NUCLEOTIDE SEQUENCE</scope>
</reference>
<dbReference type="Gramene" id="LPERR12G13820.2">
    <property type="protein sequence ID" value="LPERR12G13820.2"/>
    <property type="gene ID" value="LPERR12G13820"/>
</dbReference>
<reference evidence="4" key="2">
    <citation type="submission" date="2013-12" db="EMBL/GenBank/DDBJ databases">
        <authorList>
            <person name="Yu Y."/>
            <person name="Lee S."/>
            <person name="de Baynast K."/>
            <person name="Wissotski M."/>
            <person name="Liu L."/>
            <person name="Talag J."/>
            <person name="Goicoechea J."/>
            <person name="Angelova A."/>
            <person name="Jetty R."/>
            <person name="Kudrna D."/>
            <person name="Golser W."/>
            <person name="Rivera L."/>
            <person name="Zhang J."/>
            <person name="Wing R."/>
        </authorList>
    </citation>
    <scope>NUCLEOTIDE SEQUENCE</scope>
</reference>
<evidence type="ECO:0000313" key="3">
    <source>
        <dbReference type="EnsemblPlants" id="LPERR12G13820.2"/>
    </source>
</evidence>
<dbReference type="AlphaFoldDB" id="A0A0D9Y0P6"/>
<dbReference type="Proteomes" id="UP000032180">
    <property type="component" value="Chromosome 12"/>
</dbReference>
<dbReference type="HOGENOM" id="CLU_043883_0_0_1"/>
<feature type="compositionally biased region" description="Low complexity" evidence="1">
    <location>
        <begin position="22"/>
        <end position="32"/>
    </location>
</feature>
<dbReference type="PANTHER" id="PTHR33065:SF96">
    <property type="entry name" value="DUF6598 DOMAIN-CONTAINING PROTEIN"/>
    <property type="match status" value="1"/>
</dbReference>
<feature type="region of interest" description="Disordered" evidence="1">
    <location>
        <begin position="1"/>
        <end position="43"/>
    </location>
</feature>
<dbReference type="InterPro" id="IPR046533">
    <property type="entry name" value="DUF6598"/>
</dbReference>
<dbReference type="PANTHER" id="PTHR33065">
    <property type="entry name" value="OS07G0486400 PROTEIN"/>
    <property type="match status" value="1"/>
</dbReference>
<proteinExistence type="predicted"/>
<name>A0A0D9Y0P6_9ORYZ</name>
<dbReference type="Pfam" id="PF20241">
    <property type="entry name" value="DUF6598"/>
    <property type="match status" value="1"/>
</dbReference>
<protein>
    <recommendedName>
        <fullName evidence="2">DUF6598 domain-containing protein</fullName>
    </recommendedName>
</protein>
<evidence type="ECO:0000256" key="1">
    <source>
        <dbReference type="SAM" id="MobiDB-lite"/>
    </source>
</evidence>
<dbReference type="eggNOG" id="ENOG502R1PI">
    <property type="taxonomic scope" value="Eukaryota"/>
</dbReference>